<feature type="transmembrane region" description="Helical" evidence="1">
    <location>
        <begin position="100"/>
        <end position="128"/>
    </location>
</feature>
<accession>A0A345EID8</accession>
<dbReference type="EMBL" id="CP031149">
    <property type="protein sequence ID" value="AXG11960.1"/>
    <property type="molecule type" value="Genomic_DNA"/>
</dbReference>
<dbReference type="AlphaFoldDB" id="A0A345EID8"/>
<evidence type="ECO:0000256" key="1">
    <source>
        <dbReference type="SAM" id="Phobius"/>
    </source>
</evidence>
<organism evidence="2 3">
    <name type="scientific">Haloplanus rubicundus</name>
    <dbReference type="NCBI Taxonomy" id="1547898"/>
    <lineage>
        <taxon>Archaea</taxon>
        <taxon>Methanobacteriati</taxon>
        <taxon>Methanobacteriota</taxon>
        <taxon>Stenosarchaea group</taxon>
        <taxon>Halobacteria</taxon>
        <taxon>Halobacteriales</taxon>
        <taxon>Haloferacaceae</taxon>
        <taxon>Haloplanus</taxon>
    </lineage>
</organism>
<evidence type="ECO:0000313" key="2">
    <source>
        <dbReference type="EMBL" id="AXG11960.1"/>
    </source>
</evidence>
<keyword evidence="2" id="KW-0614">Plasmid</keyword>
<feature type="transmembrane region" description="Helical" evidence="1">
    <location>
        <begin position="143"/>
        <end position="166"/>
    </location>
</feature>
<dbReference type="Proteomes" id="UP000252985">
    <property type="component" value="Plasmid pCBA1112-02"/>
</dbReference>
<feature type="transmembrane region" description="Helical" evidence="1">
    <location>
        <begin position="20"/>
        <end position="40"/>
    </location>
</feature>
<reference evidence="2 3" key="1">
    <citation type="submission" date="2018-07" db="EMBL/GenBank/DDBJ databases">
        <title>Genome sequences of Haloplanus sp. CBA1112.</title>
        <authorList>
            <person name="Kim Y.B."/>
            <person name="Roh S.W."/>
        </authorList>
    </citation>
    <scope>NUCLEOTIDE SEQUENCE [LARGE SCALE GENOMIC DNA]</scope>
    <source>
        <strain evidence="2 3">CBA1112</strain>
        <plasmid evidence="3">pcba1112-02</plasmid>
    </source>
</reference>
<dbReference type="KEGG" id="haq:DU484_18795"/>
<name>A0A345EID8_9EURY</name>
<keyword evidence="1" id="KW-0472">Membrane</keyword>
<geneLocation type="plasmid" evidence="3">
    <name>pcba1112-02</name>
</geneLocation>
<keyword evidence="1" id="KW-1133">Transmembrane helix</keyword>
<dbReference type="GeneID" id="37289071"/>
<feature type="transmembrane region" description="Helical" evidence="1">
    <location>
        <begin position="52"/>
        <end position="80"/>
    </location>
</feature>
<dbReference type="RefSeq" id="WP_114606865.1">
    <property type="nucleotide sequence ID" value="NZ_CP031149.1"/>
</dbReference>
<gene>
    <name evidence="2" type="ORF">DU484_18795</name>
</gene>
<protein>
    <submittedName>
        <fullName evidence="2">Uncharacterized protein</fullName>
    </submittedName>
</protein>
<keyword evidence="1" id="KW-0812">Transmembrane</keyword>
<sequence>MSAVSGFTEPAIKLLEIATIIGRYGTLIALLIGTIGWWGYGKNPQAMARFRGVAVGGGAGYMAIVAIDVIYDVLVFILGSKFLPAGWPYGAVTGAHASNLFQFATALSIVLHSLGLVLFIIGVTWWAFGSRDSIAESRGRRGIVMGLTLIGGSIGGNVINVFAWILL</sequence>
<proteinExistence type="predicted"/>
<evidence type="ECO:0000313" key="3">
    <source>
        <dbReference type="Proteomes" id="UP000252985"/>
    </source>
</evidence>